<keyword evidence="7" id="KW-0325">Glycoprotein</keyword>
<dbReference type="VEuPathDB" id="CryptoDB:Vbra_4275"/>
<evidence type="ECO:0000256" key="9">
    <source>
        <dbReference type="SAM" id="MobiDB-lite"/>
    </source>
</evidence>
<evidence type="ECO:0000259" key="11">
    <source>
        <dbReference type="Pfam" id="PF06762"/>
    </source>
</evidence>
<evidence type="ECO:0000256" key="8">
    <source>
        <dbReference type="ARBA" id="ARBA00040643"/>
    </source>
</evidence>
<feature type="domain" description="Lipase maturation factor 1/2 C-terminal" evidence="12">
    <location>
        <begin position="555"/>
        <end position="659"/>
    </location>
</feature>
<evidence type="ECO:0000313" key="14">
    <source>
        <dbReference type="Proteomes" id="UP000041254"/>
    </source>
</evidence>
<feature type="transmembrane region" description="Helical" evidence="10">
    <location>
        <begin position="19"/>
        <end position="39"/>
    </location>
</feature>
<feature type="transmembrane region" description="Helical" evidence="10">
    <location>
        <begin position="115"/>
        <end position="135"/>
    </location>
</feature>
<dbReference type="AlphaFoldDB" id="A0A0G4FAJ8"/>
<dbReference type="OrthoDB" id="434126at2759"/>
<feature type="domain" description="Lipase maturation factor 1/2 N-terminal" evidence="11">
    <location>
        <begin position="135"/>
        <end position="313"/>
    </location>
</feature>
<feature type="transmembrane region" description="Helical" evidence="10">
    <location>
        <begin position="88"/>
        <end position="108"/>
    </location>
</feature>
<evidence type="ECO:0000256" key="4">
    <source>
        <dbReference type="ARBA" id="ARBA00022824"/>
    </source>
</evidence>
<reference evidence="13 14" key="1">
    <citation type="submission" date="2014-11" db="EMBL/GenBank/DDBJ databases">
        <authorList>
            <person name="Zhu J."/>
            <person name="Qi W."/>
            <person name="Song R."/>
        </authorList>
    </citation>
    <scope>NUCLEOTIDE SEQUENCE [LARGE SCALE GENOMIC DNA]</scope>
</reference>
<dbReference type="InterPro" id="IPR057433">
    <property type="entry name" value="LMF1/2_C"/>
</dbReference>
<feature type="transmembrane region" description="Helical" evidence="10">
    <location>
        <begin position="398"/>
        <end position="416"/>
    </location>
</feature>
<proteinExistence type="inferred from homology"/>
<evidence type="ECO:0000256" key="5">
    <source>
        <dbReference type="ARBA" id="ARBA00022989"/>
    </source>
</evidence>
<dbReference type="PhylomeDB" id="A0A0G4FAJ8"/>
<dbReference type="PANTHER" id="PTHR14463">
    <property type="entry name" value="LIPASE MATURATION FACTOR"/>
    <property type="match status" value="1"/>
</dbReference>
<dbReference type="PANTHER" id="PTHR14463:SF5">
    <property type="entry name" value="LIPASE MATURATION FACTOR 2"/>
    <property type="match status" value="1"/>
</dbReference>
<keyword evidence="5 10" id="KW-1133">Transmembrane helix</keyword>
<dbReference type="InParanoid" id="A0A0G4FAJ8"/>
<feature type="transmembrane region" description="Helical" evidence="10">
    <location>
        <begin position="275"/>
        <end position="296"/>
    </location>
</feature>
<organism evidence="13 14">
    <name type="scientific">Vitrella brassicaformis (strain CCMP3155)</name>
    <dbReference type="NCBI Taxonomy" id="1169540"/>
    <lineage>
        <taxon>Eukaryota</taxon>
        <taxon>Sar</taxon>
        <taxon>Alveolata</taxon>
        <taxon>Colpodellida</taxon>
        <taxon>Vitrellaceae</taxon>
        <taxon>Vitrella</taxon>
    </lineage>
</organism>
<dbReference type="EMBL" id="CDMY01000395">
    <property type="protein sequence ID" value="CEM09631.1"/>
    <property type="molecule type" value="Genomic_DNA"/>
</dbReference>
<keyword evidence="6 10" id="KW-0472">Membrane</keyword>
<keyword evidence="14" id="KW-1185">Reference proteome</keyword>
<dbReference type="InterPro" id="IPR009613">
    <property type="entry name" value="LMF"/>
</dbReference>
<name>A0A0G4FAJ8_VITBC</name>
<feature type="region of interest" description="Disordered" evidence="9">
    <location>
        <begin position="333"/>
        <end position="380"/>
    </location>
</feature>
<feature type="transmembrane region" description="Helical" evidence="10">
    <location>
        <begin position="436"/>
        <end position="464"/>
    </location>
</feature>
<feature type="transmembrane region" description="Helical" evidence="10">
    <location>
        <begin position="476"/>
        <end position="500"/>
    </location>
</feature>
<keyword evidence="4" id="KW-0256">Endoplasmic reticulum</keyword>
<comment type="similarity">
    <text evidence="2">Belongs to the lipase maturation factor family.</text>
</comment>
<dbReference type="InterPro" id="IPR057434">
    <property type="entry name" value="LMF1/2_N"/>
</dbReference>
<feature type="transmembrane region" description="Helical" evidence="10">
    <location>
        <begin position="141"/>
        <end position="161"/>
    </location>
</feature>
<comment type="subcellular location">
    <subcellularLocation>
        <location evidence="1">Endoplasmic reticulum membrane</location>
        <topology evidence="1">Multi-pass membrane protein</topology>
    </subcellularLocation>
</comment>
<evidence type="ECO:0000256" key="7">
    <source>
        <dbReference type="ARBA" id="ARBA00023180"/>
    </source>
</evidence>
<sequence length="820" mass="92416">MAGSIAAEHQNLWRISRFLFIRGVGICYLIAYISLFVQIDGLYSCNGLLPAERHIKIHSSLASFATRPSIFPVIAPVLDLLPSSVDQGAFLMSVVCLMGVLLSLCVALNVTSNSAVLFVLYAGYLSMLSVGQTFMHFQWDILLIETGAIAILYGDCPLGLLKKLIISPGGTDYGRTDTSLREPVHHRVVRWLVRWLLFRLMFASGITKLYSGCPTWWSLTALQWHFQSQCLPMPTSWFAHKLPGFFLKMGVAGTFYIQICVSILLFSPWRVARHVAVFFQVALMVLIAATGSYNFFNLLACVMCLNCLDDKAILSCVVPKELLSLWGCPITSPPSPSPSTPATTSPHKPPSSKRGKKAAAMNGDSRTATTRADEAHENDDNETWPIKPFWRRPEVLEVGTYVLVALAVMGGFLVLFPLDHVAQGRLRFNIDDLRRFVVLVVPTLTLTQLWVMIVGGAVGLIWLTVHQREELAQRRISRWASVGTVSWALFVCTAAIALFLNSMMPFYQGLEMEVPSVHGTQRRGRDLSKPALYFLHPPELLTTGLHRRTAPFQLTASYGLFRRMTGVGGRPELTIEGYDPERRQWLEYEFAYKPGREDTRPAIAQPHQPRLDWQMWFASLGRYQENGWLVHLVYKLLHNDPHASRLLKSNPFLPKEHPANTHQQHMLPLVMGLWKQLVGLLGGPKASEGKVGVIEHTERLPAALRILKWNYEFTDRWRTHEWWNRTNPAIYLHEVRKEDLEELREGQGWPQLTKPTIADGINVNTDPSELTPCPINIFENFPVVELLLTVLVLVVSRRFTNVLSSGGGRQQTRRGKEAAR</sequence>
<evidence type="ECO:0000259" key="12">
    <source>
        <dbReference type="Pfam" id="PF25179"/>
    </source>
</evidence>
<protein>
    <recommendedName>
        <fullName evidence="8">Lipase maturation factor 2</fullName>
    </recommendedName>
</protein>
<dbReference type="STRING" id="1169540.A0A0G4FAJ8"/>
<dbReference type="Pfam" id="PF06762">
    <property type="entry name" value="LMF1"/>
    <property type="match status" value="1"/>
</dbReference>
<evidence type="ECO:0000256" key="2">
    <source>
        <dbReference type="ARBA" id="ARBA00005512"/>
    </source>
</evidence>
<dbReference type="GO" id="GO:0005789">
    <property type="term" value="C:endoplasmic reticulum membrane"/>
    <property type="evidence" value="ECO:0007669"/>
    <property type="project" value="UniProtKB-SubCell"/>
</dbReference>
<evidence type="ECO:0000256" key="6">
    <source>
        <dbReference type="ARBA" id="ARBA00023136"/>
    </source>
</evidence>
<dbReference type="Pfam" id="PF25179">
    <property type="entry name" value="LMF1_C"/>
    <property type="match status" value="1"/>
</dbReference>
<evidence type="ECO:0000256" key="1">
    <source>
        <dbReference type="ARBA" id="ARBA00004477"/>
    </source>
</evidence>
<evidence type="ECO:0000256" key="10">
    <source>
        <dbReference type="SAM" id="Phobius"/>
    </source>
</evidence>
<dbReference type="OMA" id="EAMRITI"/>
<feature type="transmembrane region" description="Helical" evidence="10">
    <location>
        <begin position="245"/>
        <end position="266"/>
    </location>
</feature>
<dbReference type="Proteomes" id="UP000041254">
    <property type="component" value="Unassembled WGS sequence"/>
</dbReference>
<gene>
    <name evidence="13" type="ORF">Vbra_4275</name>
</gene>
<dbReference type="GO" id="GO:0051604">
    <property type="term" value="P:protein maturation"/>
    <property type="evidence" value="ECO:0007669"/>
    <property type="project" value="InterPro"/>
</dbReference>
<evidence type="ECO:0000256" key="3">
    <source>
        <dbReference type="ARBA" id="ARBA00022692"/>
    </source>
</evidence>
<accession>A0A0G4FAJ8</accession>
<keyword evidence="3 10" id="KW-0812">Transmembrane</keyword>
<evidence type="ECO:0000313" key="13">
    <source>
        <dbReference type="EMBL" id="CEM09631.1"/>
    </source>
</evidence>